<keyword evidence="3" id="KW-0732">Signal</keyword>
<keyword evidence="2" id="KW-0472">Membrane</keyword>
<dbReference type="Proteomes" id="UP000050949">
    <property type="component" value="Unassembled WGS sequence"/>
</dbReference>
<accession>A0A0R1XEY0</accession>
<dbReference type="PANTHER" id="PTHR46825">
    <property type="entry name" value="D-ALANYL-D-ALANINE-CARBOXYPEPTIDASE/ENDOPEPTIDASE AMPH"/>
    <property type="match status" value="1"/>
</dbReference>
<evidence type="ECO:0000256" key="1">
    <source>
        <dbReference type="ARBA" id="ARBA00004370"/>
    </source>
</evidence>
<dbReference type="OrthoDB" id="2151402at2"/>
<proteinExistence type="predicted"/>
<dbReference type="Gene3D" id="3.40.710.10">
    <property type="entry name" value="DD-peptidase/beta-lactamase superfamily"/>
    <property type="match status" value="1"/>
</dbReference>
<dbReference type="InterPro" id="IPR001466">
    <property type="entry name" value="Beta-lactam-related"/>
</dbReference>
<sequence length="518" mass="56693">MMKKKTMRVMTLSLLALLAIAPIAGQNRPVHAATITTAAGTITPLPANDVIGINKPAILYTGFGAAKQSTGRTLAVGTSWKTWNKAEAAGTTWYEVANNQWVDGADVGALPQTSTQSFKGTVQLKNNEPLWIGLQGSYAGRWLNQGSRWQAFSIATTSDGQHWYNLGGNQWVNAKAVAVDQSYAQQNGTASVDLLNQSANDQLYNRLMSEQFNGTLLLVRNGQVIFHGAYGMADAAAARANTVQSLYQIASVEKSLTGVLIAQAVGDGQLSYTDNINQYLPDVPASYNITIRDLLDMRSGLTMTDDVPTDVLTDAQVVQRAISLMQYDPSQHGVSNYQGVNYWLLTGILEQVTGQSYEQLVQDRLFKPLGLGADQAGFAWDMANQPNHTVSYVTETGYDRTDDETLADMHSELGTGNIYMTSFALYKLEQAITQGKIISQQALSDLWTATDGTYRGGLYNDADHYYSHGVKASQETIFLMSRDGNTAVVYIDNRDFDIDNAASRGEWYWQFVNNAGLR</sequence>
<feature type="signal peptide" evidence="3">
    <location>
        <begin position="1"/>
        <end position="32"/>
    </location>
</feature>
<dbReference type="Pfam" id="PF00144">
    <property type="entry name" value="Beta-lactamase"/>
    <property type="match status" value="1"/>
</dbReference>
<dbReference type="InterPro" id="IPR012338">
    <property type="entry name" value="Beta-lactam/transpept-like"/>
</dbReference>
<name>A0A0R1XEY0_9LACO</name>
<dbReference type="RefSeq" id="WP_051225061.1">
    <property type="nucleotide sequence ID" value="NZ_AUEH01000001.1"/>
</dbReference>
<dbReference type="InterPro" id="IPR050491">
    <property type="entry name" value="AmpC-like"/>
</dbReference>
<comment type="subcellular location">
    <subcellularLocation>
        <location evidence="1">Membrane</location>
    </subcellularLocation>
</comment>
<dbReference type="PATRIC" id="fig|1122147.4.peg.1868"/>
<dbReference type="GO" id="GO:0016020">
    <property type="term" value="C:membrane"/>
    <property type="evidence" value="ECO:0007669"/>
    <property type="project" value="UniProtKB-SubCell"/>
</dbReference>
<reference evidence="5 6" key="1">
    <citation type="journal article" date="2015" name="Genome Announc.">
        <title>Expanding the biotechnology potential of lactobacilli through comparative genomics of 213 strains and associated genera.</title>
        <authorList>
            <person name="Sun Z."/>
            <person name="Harris H.M."/>
            <person name="McCann A."/>
            <person name="Guo C."/>
            <person name="Argimon S."/>
            <person name="Zhang W."/>
            <person name="Yang X."/>
            <person name="Jeffery I.B."/>
            <person name="Cooney J.C."/>
            <person name="Kagawa T.F."/>
            <person name="Liu W."/>
            <person name="Song Y."/>
            <person name="Salvetti E."/>
            <person name="Wrobel A."/>
            <person name="Rasinkangas P."/>
            <person name="Parkhill J."/>
            <person name="Rea M.C."/>
            <person name="O'Sullivan O."/>
            <person name="Ritari J."/>
            <person name="Douillard F.P."/>
            <person name="Paul Ross R."/>
            <person name="Yang R."/>
            <person name="Briner A.E."/>
            <person name="Felis G.E."/>
            <person name="de Vos W.M."/>
            <person name="Barrangou R."/>
            <person name="Klaenhammer T.R."/>
            <person name="Caufield P.W."/>
            <person name="Cui Y."/>
            <person name="Zhang H."/>
            <person name="O'Toole P.W."/>
        </authorList>
    </citation>
    <scope>NUCLEOTIDE SEQUENCE [LARGE SCALE GENOMIC DNA]</scope>
    <source>
        <strain evidence="5 6">DSM 16991</strain>
    </source>
</reference>
<dbReference type="EMBL" id="AZFW01000032">
    <property type="protein sequence ID" value="KRM28337.1"/>
    <property type="molecule type" value="Genomic_DNA"/>
</dbReference>
<evidence type="ECO:0000259" key="4">
    <source>
        <dbReference type="Pfam" id="PF00144"/>
    </source>
</evidence>
<dbReference type="eggNOG" id="COG1680">
    <property type="taxonomic scope" value="Bacteria"/>
</dbReference>
<dbReference type="AlphaFoldDB" id="A0A0R1XEY0"/>
<evidence type="ECO:0000313" key="6">
    <source>
        <dbReference type="Proteomes" id="UP000050949"/>
    </source>
</evidence>
<comment type="caution">
    <text evidence="5">The sequence shown here is derived from an EMBL/GenBank/DDBJ whole genome shotgun (WGS) entry which is preliminary data.</text>
</comment>
<organism evidence="5 6">
    <name type="scientific">Schleiferilactobacillus harbinensis DSM 16991</name>
    <dbReference type="NCBI Taxonomy" id="1122147"/>
    <lineage>
        <taxon>Bacteria</taxon>
        <taxon>Bacillati</taxon>
        <taxon>Bacillota</taxon>
        <taxon>Bacilli</taxon>
        <taxon>Lactobacillales</taxon>
        <taxon>Lactobacillaceae</taxon>
        <taxon>Schleiferilactobacillus</taxon>
    </lineage>
</organism>
<evidence type="ECO:0000313" key="5">
    <source>
        <dbReference type="EMBL" id="KRM28337.1"/>
    </source>
</evidence>
<feature type="domain" description="Beta-lactamase-related" evidence="4">
    <location>
        <begin position="216"/>
        <end position="494"/>
    </location>
</feature>
<feature type="chain" id="PRO_5006413230" evidence="3">
    <location>
        <begin position="33"/>
        <end position="518"/>
    </location>
</feature>
<dbReference type="SUPFAM" id="SSF56601">
    <property type="entry name" value="beta-lactamase/transpeptidase-like"/>
    <property type="match status" value="1"/>
</dbReference>
<gene>
    <name evidence="5" type="ORF">FC91_GL001800</name>
</gene>
<evidence type="ECO:0000256" key="3">
    <source>
        <dbReference type="SAM" id="SignalP"/>
    </source>
</evidence>
<protein>
    <submittedName>
        <fullName evidence="5">Penicillin-binding protein (Beta-lactamase class C)</fullName>
    </submittedName>
</protein>
<dbReference type="PANTHER" id="PTHR46825:SF11">
    <property type="entry name" value="PENICILLIN-BINDING PROTEIN 4"/>
    <property type="match status" value="1"/>
</dbReference>
<evidence type="ECO:0000256" key="2">
    <source>
        <dbReference type="ARBA" id="ARBA00023136"/>
    </source>
</evidence>